<dbReference type="OrthoDB" id="2040843at2"/>
<reference evidence="1 2" key="1">
    <citation type="submission" date="2019-03" db="EMBL/GenBank/DDBJ databases">
        <title>Genomic Encyclopedia of Type Strains, Phase IV (KMG-IV): sequencing the most valuable type-strain genomes for metagenomic binning, comparative biology and taxonomic classification.</title>
        <authorList>
            <person name="Goeker M."/>
        </authorList>
    </citation>
    <scope>NUCLEOTIDE SEQUENCE [LARGE SCALE GENOMIC DNA]</scope>
    <source>
        <strain evidence="1 2">DSM 100556</strain>
    </source>
</reference>
<comment type="caution">
    <text evidence="1">The sequence shown here is derived from an EMBL/GenBank/DDBJ whole genome shotgun (WGS) entry which is preliminary data.</text>
</comment>
<dbReference type="Proteomes" id="UP000295718">
    <property type="component" value="Unassembled WGS sequence"/>
</dbReference>
<sequence length="293" mass="33031">MMIPIAGTIRNAVKLAELDNKWQQRKKNAGKDPAQAADPQIRQFQEDLQRMRENNQMASISAKLKAGAGLTSEEVKYLQKNSPELYREYLEVRNEKEAYERQLKACKTKEEAERLKINKMGRFMAEVKGIMSNGSIPEDKKLELIEKLQKRVMGVQTAHMAFVESAEYQELPSEEEIFEQSGEDIKDIPENIENAENTGIEIVKGGGNIGSPEFAEAGKNTNNIELAGEGKNTGSAGFARRERHVKSAKNEEASIPVSKLHYKFHEVETAIANFTSSKVSMLKDYEYKTKTLK</sequence>
<evidence type="ECO:0000313" key="1">
    <source>
        <dbReference type="EMBL" id="TCL57231.1"/>
    </source>
</evidence>
<proteinExistence type="predicted"/>
<dbReference type="EMBL" id="SLUO01000009">
    <property type="protein sequence ID" value="TCL57231.1"/>
    <property type="molecule type" value="Genomic_DNA"/>
</dbReference>
<evidence type="ECO:0000313" key="2">
    <source>
        <dbReference type="Proteomes" id="UP000295718"/>
    </source>
</evidence>
<keyword evidence="2" id="KW-1185">Reference proteome</keyword>
<accession>A0A4R1QVR5</accession>
<protein>
    <submittedName>
        <fullName evidence="1">Uncharacterized protein</fullName>
    </submittedName>
</protein>
<dbReference type="RefSeq" id="WP_031391766.1">
    <property type="nucleotide sequence ID" value="NZ_JPNB01000002.1"/>
</dbReference>
<name>A0A4R1QVR5_9FIRM</name>
<dbReference type="AlphaFoldDB" id="A0A4R1QVR5"/>
<organism evidence="1 2">
    <name type="scientific">Kineothrix alysoides</name>
    <dbReference type="NCBI Taxonomy" id="1469948"/>
    <lineage>
        <taxon>Bacteria</taxon>
        <taxon>Bacillati</taxon>
        <taxon>Bacillota</taxon>
        <taxon>Clostridia</taxon>
        <taxon>Lachnospirales</taxon>
        <taxon>Lachnospiraceae</taxon>
        <taxon>Kineothrix</taxon>
    </lineage>
</organism>
<gene>
    <name evidence="1" type="ORF">EDD76_10993</name>
</gene>